<name>A0A964TE39_9FLAO</name>
<feature type="non-terminal residue" evidence="1">
    <location>
        <position position="1"/>
    </location>
</feature>
<sequence length="295" mass="29869">TAVGLTGTSITVTDAGGTLSQDLDGTFATDAELAALNTDDADADPTNELNTAVGLTGTSITVTDAGGTLSQDLDGTFATDAELAAVADDDVSVTNTVAGNRIATISEAGITAVDINETVTSLSQNTTTGVISYTDEDGGTPETANVVSTDVNNELTVGADGGASFEMADIDVDGDGATEATVDAAMTDITKVTATAGRIFYPPSIAIDASTNGNGFTVNLYTQYTAQFGSPTVASTGAPSAVPTYGATDLYYYVTYADPTVFDNMSIDASGVLTYDIIGQPADYNALINVVFVVK</sequence>
<evidence type="ECO:0000313" key="1">
    <source>
        <dbReference type="EMBL" id="NAY93255.1"/>
    </source>
</evidence>
<comment type="caution">
    <text evidence="1">The sequence shown here is derived from an EMBL/GenBank/DDBJ whole genome shotgun (WGS) entry which is preliminary data.</text>
</comment>
<organism evidence="1 2">
    <name type="scientific">Flagellimonas ochracea</name>
    <dbReference type="NCBI Taxonomy" id="2696472"/>
    <lineage>
        <taxon>Bacteria</taxon>
        <taxon>Pseudomonadati</taxon>
        <taxon>Bacteroidota</taxon>
        <taxon>Flavobacteriia</taxon>
        <taxon>Flavobacteriales</taxon>
        <taxon>Flavobacteriaceae</taxon>
        <taxon>Flagellimonas</taxon>
    </lineage>
</organism>
<keyword evidence="2" id="KW-1185">Reference proteome</keyword>
<gene>
    <name evidence="1" type="ORF">GTQ34_15195</name>
</gene>
<protein>
    <submittedName>
        <fullName evidence="1">Uncharacterized protein</fullName>
    </submittedName>
</protein>
<dbReference type="RefSeq" id="WP_166524668.1">
    <property type="nucleotide sequence ID" value="NZ_JAAABI010000008.1"/>
</dbReference>
<dbReference type="Proteomes" id="UP000667650">
    <property type="component" value="Unassembled WGS sequence"/>
</dbReference>
<dbReference type="EMBL" id="JAAABI010000008">
    <property type="protein sequence ID" value="NAY93255.1"/>
    <property type="molecule type" value="Genomic_DNA"/>
</dbReference>
<evidence type="ECO:0000313" key="2">
    <source>
        <dbReference type="Proteomes" id="UP000667650"/>
    </source>
</evidence>
<proteinExistence type="predicted"/>
<reference evidence="1" key="1">
    <citation type="submission" date="2020-01" db="EMBL/GenBank/DDBJ databases">
        <title>Muricauda ochracea sp. nov., isolated from a tidal flat of Garorim bay in Korea.</title>
        <authorList>
            <person name="Kim D."/>
            <person name="Yoo Y."/>
            <person name="Kim J.-J."/>
        </authorList>
    </citation>
    <scope>NUCLEOTIDE SEQUENCE</scope>
    <source>
        <strain evidence="1">JGD-17</strain>
    </source>
</reference>
<accession>A0A964TE39</accession>
<dbReference type="AlphaFoldDB" id="A0A964TE39"/>